<evidence type="ECO:0000313" key="4">
    <source>
        <dbReference type="Proteomes" id="UP001344447"/>
    </source>
</evidence>
<keyword evidence="4" id="KW-1185">Reference proteome</keyword>
<dbReference type="AlphaFoldDB" id="A0AAN7U7Z9"/>
<feature type="compositionally biased region" description="Low complexity" evidence="2">
    <location>
        <begin position="557"/>
        <end position="582"/>
    </location>
</feature>
<comment type="caution">
    <text evidence="3">The sequence shown here is derived from an EMBL/GenBank/DDBJ whole genome shotgun (WGS) entry which is preliminary data.</text>
</comment>
<organism evidence="3 4">
    <name type="scientific">Dictyostelium firmibasis</name>
    <dbReference type="NCBI Taxonomy" id="79012"/>
    <lineage>
        <taxon>Eukaryota</taxon>
        <taxon>Amoebozoa</taxon>
        <taxon>Evosea</taxon>
        <taxon>Eumycetozoa</taxon>
        <taxon>Dictyostelia</taxon>
        <taxon>Dictyosteliales</taxon>
        <taxon>Dictyosteliaceae</taxon>
        <taxon>Dictyostelium</taxon>
    </lineage>
</organism>
<dbReference type="PANTHER" id="PTHR19321">
    <property type="entry name" value="PROTEIN REGULATOR OF CYTOKINESIS 1 PRC1-RELATED"/>
    <property type="match status" value="1"/>
</dbReference>
<dbReference type="Pfam" id="PF03999">
    <property type="entry name" value="MAP65_ASE1"/>
    <property type="match status" value="1"/>
</dbReference>
<name>A0AAN7U7Z9_9MYCE</name>
<evidence type="ECO:0000313" key="3">
    <source>
        <dbReference type="EMBL" id="KAK5581175.1"/>
    </source>
</evidence>
<dbReference type="InterPro" id="IPR007145">
    <property type="entry name" value="MAP65_Ase1_PRC1"/>
</dbReference>
<feature type="compositionally biased region" description="Low complexity" evidence="2">
    <location>
        <begin position="674"/>
        <end position="690"/>
    </location>
</feature>
<sequence length="706" mass="81536">MIENEISNKYDSHNHELIIINQYYNQINPLLIKYDSILKSLDDHEDYDDNTIKNQHQQLNKEIIELIENKIGQQREREQILIEKKSNILIEIDKIIQSLDLTPDKFQIDKEIQSNYNTLIQSTLIKTPKLLKQINHLNNFYFDLKNIHNINENKLKEVYTELMKLYKELGIDLSDSKDTEYVSSSFIEMGIFVSNKRIDEIENEIKKLQDIRNSIMDKINDSKSITLNLKNELELNENDNNNNNNYISSMIELNEIVNKLKENECGGDSKKLEMKSLIQILYKFEGIIKVFEELKEKRLKQINNQINTIERDYQQLSIPLDDETRLKFKIKRDKLPPPSIPSLSLITLLTQESNHLTNLKKLKFKDSFQSKFKSLQSLWDQLCIPLDQRTLKNLLLDKIENNNNENDIDYTDETIYYNIETLEIIDKELKILNELLDSMKSILNKVKRREWIKSEMKNFETSASDPSRFKGSSIRLLEEAKFRKTIAREYPILTTDLVKELAEWEYQNQKSFLYFGNSYLELMNTEQERPDFHLLHLKLVTKKDPENLSDSPMVSYSSTSPTTTSPTTTSTTTTSTTNSTTNVQQQHQNIRPTTPTTPQRPTTPISKKPSPLTKKSSSFTPSTPKTTPPLSKASSSLNLSPTISNSSAKIPTLSKTMSSVNLTNKPTPPKKESPILLTPSKSKSSTISSSTNQTAKTVQSLSTNKK</sequence>
<dbReference type="GO" id="GO:0051256">
    <property type="term" value="P:mitotic spindle midzone assembly"/>
    <property type="evidence" value="ECO:0007669"/>
    <property type="project" value="TreeGrafter"/>
</dbReference>
<accession>A0AAN7U7Z9</accession>
<evidence type="ECO:0000256" key="1">
    <source>
        <dbReference type="SAM" id="Coils"/>
    </source>
</evidence>
<keyword evidence="1" id="KW-0175">Coiled coil</keyword>
<feature type="compositionally biased region" description="Polar residues" evidence="2">
    <location>
        <begin position="691"/>
        <end position="706"/>
    </location>
</feature>
<dbReference type="GO" id="GO:1990023">
    <property type="term" value="C:mitotic spindle midzone"/>
    <property type="evidence" value="ECO:0007669"/>
    <property type="project" value="TreeGrafter"/>
</dbReference>
<dbReference type="Gene3D" id="1.20.58.1520">
    <property type="match status" value="1"/>
</dbReference>
<dbReference type="Proteomes" id="UP001344447">
    <property type="component" value="Unassembled WGS sequence"/>
</dbReference>
<feature type="coiled-coil region" evidence="1">
    <location>
        <begin position="191"/>
        <end position="218"/>
    </location>
</feature>
<reference evidence="3 4" key="1">
    <citation type="submission" date="2023-11" db="EMBL/GenBank/DDBJ databases">
        <title>Dfirmibasis_genome.</title>
        <authorList>
            <person name="Edelbroek B."/>
            <person name="Kjellin J."/>
            <person name="Jerlstrom-Hultqvist J."/>
            <person name="Soderbom F."/>
        </authorList>
    </citation>
    <scope>NUCLEOTIDE SEQUENCE [LARGE SCALE GENOMIC DNA]</scope>
    <source>
        <strain evidence="3 4">TNS-C-14</strain>
    </source>
</reference>
<protein>
    <submittedName>
        <fullName evidence="3">Uncharacterized protein</fullName>
    </submittedName>
</protein>
<feature type="compositionally biased region" description="Low complexity" evidence="2">
    <location>
        <begin position="591"/>
        <end position="637"/>
    </location>
</feature>
<dbReference type="GO" id="GO:0008017">
    <property type="term" value="F:microtubule binding"/>
    <property type="evidence" value="ECO:0007669"/>
    <property type="project" value="InterPro"/>
</dbReference>
<proteinExistence type="predicted"/>
<evidence type="ECO:0000256" key="2">
    <source>
        <dbReference type="SAM" id="MobiDB-lite"/>
    </source>
</evidence>
<dbReference type="EMBL" id="JAVFKY010000002">
    <property type="protein sequence ID" value="KAK5581175.1"/>
    <property type="molecule type" value="Genomic_DNA"/>
</dbReference>
<feature type="region of interest" description="Disordered" evidence="2">
    <location>
        <begin position="545"/>
        <end position="706"/>
    </location>
</feature>
<gene>
    <name evidence="3" type="ORF">RB653_001205</name>
</gene>
<dbReference type="PANTHER" id="PTHR19321:SF41">
    <property type="entry name" value="FASCETTO-RELATED"/>
    <property type="match status" value="1"/>
</dbReference>
<dbReference type="GO" id="GO:0005737">
    <property type="term" value="C:cytoplasm"/>
    <property type="evidence" value="ECO:0007669"/>
    <property type="project" value="TreeGrafter"/>
</dbReference>
<feature type="compositionally biased region" description="Polar residues" evidence="2">
    <location>
        <begin position="638"/>
        <end position="665"/>
    </location>
</feature>